<dbReference type="Proteomes" id="UP001500851">
    <property type="component" value="Unassembled WGS sequence"/>
</dbReference>
<accession>A0ABP4XD45</accession>
<dbReference type="InterPro" id="IPR001845">
    <property type="entry name" value="HTH_ArsR_DNA-bd_dom"/>
</dbReference>
<evidence type="ECO:0000313" key="2">
    <source>
        <dbReference type="EMBL" id="GAA1778091.1"/>
    </source>
</evidence>
<dbReference type="CDD" id="cd00090">
    <property type="entry name" value="HTH_ARSR"/>
    <property type="match status" value="1"/>
</dbReference>
<reference evidence="3" key="1">
    <citation type="journal article" date="2019" name="Int. J. Syst. Evol. Microbiol.">
        <title>The Global Catalogue of Microorganisms (GCM) 10K type strain sequencing project: providing services to taxonomists for standard genome sequencing and annotation.</title>
        <authorList>
            <consortium name="The Broad Institute Genomics Platform"/>
            <consortium name="The Broad Institute Genome Sequencing Center for Infectious Disease"/>
            <person name="Wu L."/>
            <person name="Ma J."/>
        </authorList>
    </citation>
    <scope>NUCLEOTIDE SEQUENCE [LARGE SCALE GENOMIC DNA]</scope>
    <source>
        <strain evidence="3">JCM 14736</strain>
    </source>
</reference>
<evidence type="ECO:0000313" key="3">
    <source>
        <dbReference type="Proteomes" id="UP001500851"/>
    </source>
</evidence>
<comment type="caution">
    <text evidence="2">The sequence shown here is derived from an EMBL/GenBank/DDBJ whole genome shotgun (WGS) entry which is preliminary data.</text>
</comment>
<dbReference type="Pfam" id="PF12840">
    <property type="entry name" value="HTH_20"/>
    <property type="match status" value="1"/>
</dbReference>
<dbReference type="SMART" id="SM00418">
    <property type="entry name" value="HTH_ARSR"/>
    <property type="match status" value="1"/>
</dbReference>
<keyword evidence="3" id="KW-1185">Reference proteome</keyword>
<dbReference type="EMBL" id="BAAAOB010000001">
    <property type="protein sequence ID" value="GAA1778091.1"/>
    <property type="molecule type" value="Genomic_DNA"/>
</dbReference>
<proteinExistence type="predicted"/>
<dbReference type="Gene3D" id="1.10.10.10">
    <property type="entry name" value="Winged helix-like DNA-binding domain superfamily/Winged helix DNA-binding domain"/>
    <property type="match status" value="1"/>
</dbReference>
<dbReference type="InterPro" id="IPR011991">
    <property type="entry name" value="ArsR-like_HTH"/>
</dbReference>
<name>A0ABP4XD45_9MICO</name>
<organism evidence="2 3">
    <name type="scientific">Leucobacter iarius</name>
    <dbReference type="NCBI Taxonomy" id="333963"/>
    <lineage>
        <taxon>Bacteria</taxon>
        <taxon>Bacillati</taxon>
        <taxon>Actinomycetota</taxon>
        <taxon>Actinomycetes</taxon>
        <taxon>Micrococcales</taxon>
        <taxon>Microbacteriaceae</taxon>
        <taxon>Leucobacter</taxon>
    </lineage>
</organism>
<protein>
    <submittedName>
        <fullName evidence="2">Helix-turn-helix domain-containing protein</fullName>
    </submittedName>
</protein>
<dbReference type="InterPro" id="IPR036390">
    <property type="entry name" value="WH_DNA-bd_sf"/>
</dbReference>
<gene>
    <name evidence="2" type="ORF">GCM10009768_03410</name>
</gene>
<feature type="domain" description="HTH arsR-type" evidence="1">
    <location>
        <begin position="19"/>
        <end position="95"/>
    </location>
</feature>
<evidence type="ECO:0000259" key="1">
    <source>
        <dbReference type="SMART" id="SM00418"/>
    </source>
</evidence>
<sequence>MFRAGWGDGGVLLVSTEGSVAESIAHPVRLRCLQLLLGRPMTTAELSGLIPDVSQATVYRHVSELIRTGYVEVVRERRVRGTTERTLALGKRLLRLEFEELSTLNDRELRDSFTEFLVQVAHSFERLVDHDEPALRPLMSISTETVFVNVEDLAAIEAEVTAVLDRYRTPGAGRHRLSNITIRIPAAEV</sequence>
<dbReference type="SUPFAM" id="SSF46785">
    <property type="entry name" value="Winged helix' DNA-binding domain"/>
    <property type="match status" value="1"/>
</dbReference>
<dbReference type="Gene3D" id="6.10.140.2180">
    <property type="match status" value="1"/>
</dbReference>
<dbReference type="InterPro" id="IPR036388">
    <property type="entry name" value="WH-like_DNA-bd_sf"/>
</dbReference>